<gene>
    <name evidence="4" type="ORF">SSX86_012083</name>
</gene>
<dbReference type="Pfam" id="PF25279">
    <property type="entry name" value="Beta_prop_At2g24240"/>
    <property type="match status" value="1"/>
</dbReference>
<evidence type="ECO:0000256" key="1">
    <source>
        <dbReference type="ARBA" id="ARBA00004906"/>
    </source>
</evidence>
<dbReference type="InterPro" id="IPR057441">
    <property type="entry name" value="Beta_prop_At2g24240"/>
</dbReference>
<name>A0AAP0D810_9ASTR</name>
<dbReference type="Proteomes" id="UP001408789">
    <property type="component" value="Unassembled WGS sequence"/>
</dbReference>
<keyword evidence="5" id="KW-1185">Reference proteome</keyword>
<evidence type="ECO:0000313" key="5">
    <source>
        <dbReference type="Proteomes" id="UP001408789"/>
    </source>
</evidence>
<dbReference type="InterPro" id="IPR000210">
    <property type="entry name" value="BTB/POZ_dom"/>
</dbReference>
<comment type="caution">
    <text evidence="4">The sequence shown here is derived from an EMBL/GenBank/DDBJ whole genome shotgun (WGS) entry which is preliminary data.</text>
</comment>
<dbReference type="EMBL" id="JBCNJP010000014">
    <property type="protein sequence ID" value="KAK9067972.1"/>
    <property type="molecule type" value="Genomic_DNA"/>
</dbReference>
<dbReference type="InterPro" id="IPR045068">
    <property type="entry name" value="BACURD1-3"/>
</dbReference>
<dbReference type="Pfam" id="PF02214">
    <property type="entry name" value="BTB_2"/>
    <property type="match status" value="1"/>
</dbReference>
<dbReference type="Gene3D" id="2.130.10.10">
    <property type="entry name" value="YVTN repeat-like/Quinoprotein amine dehydrogenase"/>
    <property type="match status" value="1"/>
</dbReference>
<dbReference type="SUPFAM" id="SSF54695">
    <property type="entry name" value="POZ domain"/>
    <property type="match status" value="1"/>
</dbReference>
<evidence type="ECO:0000259" key="3">
    <source>
        <dbReference type="PROSITE" id="PS50097"/>
    </source>
</evidence>
<comment type="pathway">
    <text evidence="1">Protein modification; protein ubiquitination.</text>
</comment>
<dbReference type="GO" id="GO:0051260">
    <property type="term" value="P:protein homooligomerization"/>
    <property type="evidence" value="ECO:0007669"/>
    <property type="project" value="InterPro"/>
</dbReference>
<feature type="domain" description="BTB" evidence="3">
    <location>
        <begin position="31"/>
        <end position="99"/>
    </location>
</feature>
<organism evidence="4 5">
    <name type="scientific">Deinandra increscens subsp. villosa</name>
    <dbReference type="NCBI Taxonomy" id="3103831"/>
    <lineage>
        <taxon>Eukaryota</taxon>
        <taxon>Viridiplantae</taxon>
        <taxon>Streptophyta</taxon>
        <taxon>Embryophyta</taxon>
        <taxon>Tracheophyta</taxon>
        <taxon>Spermatophyta</taxon>
        <taxon>Magnoliopsida</taxon>
        <taxon>eudicotyledons</taxon>
        <taxon>Gunneridae</taxon>
        <taxon>Pentapetalae</taxon>
        <taxon>asterids</taxon>
        <taxon>campanulids</taxon>
        <taxon>Asterales</taxon>
        <taxon>Asteraceae</taxon>
        <taxon>Asteroideae</taxon>
        <taxon>Heliantheae alliance</taxon>
        <taxon>Madieae</taxon>
        <taxon>Madiinae</taxon>
        <taxon>Deinandra</taxon>
    </lineage>
</organism>
<dbReference type="InterPro" id="IPR036322">
    <property type="entry name" value="WD40_repeat_dom_sf"/>
</dbReference>
<feature type="region of interest" description="Disordered" evidence="2">
    <location>
        <begin position="1"/>
        <end position="25"/>
    </location>
</feature>
<dbReference type="InterPro" id="IPR015943">
    <property type="entry name" value="WD40/YVTN_repeat-like_dom_sf"/>
</dbReference>
<dbReference type="PROSITE" id="PS50097">
    <property type="entry name" value="BTB"/>
    <property type="match status" value="1"/>
</dbReference>
<dbReference type="PANTHER" id="PTHR11145:SF23">
    <property type="entry name" value="PROTEIN BINDING PROTEIN"/>
    <property type="match status" value="1"/>
</dbReference>
<evidence type="ECO:0000313" key="4">
    <source>
        <dbReference type="EMBL" id="KAK9067972.1"/>
    </source>
</evidence>
<proteinExistence type="predicted"/>
<dbReference type="SMART" id="SM00225">
    <property type="entry name" value="BTB"/>
    <property type="match status" value="1"/>
</dbReference>
<accession>A0AAP0D810</accession>
<dbReference type="SUPFAM" id="SSF50978">
    <property type="entry name" value="WD40 repeat-like"/>
    <property type="match status" value="1"/>
</dbReference>
<evidence type="ECO:0000256" key="2">
    <source>
        <dbReference type="SAM" id="MobiDB-lite"/>
    </source>
</evidence>
<reference evidence="4 5" key="1">
    <citation type="submission" date="2024-04" db="EMBL/GenBank/DDBJ databases">
        <title>The reference genome of an endangered Asteraceae, Deinandra increscens subsp. villosa, native to the Central Coast of California.</title>
        <authorList>
            <person name="Guilliams M."/>
            <person name="Hasenstab-Lehman K."/>
            <person name="Meyer R."/>
            <person name="Mcevoy S."/>
        </authorList>
    </citation>
    <scope>NUCLEOTIDE SEQUENCE [LARGE SCALE GENOMIC DNA]</scope>
    <source>
        <tissue evidence="4">Leaf</tissue>
    </source>
</reference>
<dbReference type="InterPro" id="IPR003131">
    <property type="entry name" value="T1-type_BTB"/>
</dbReference>
<protein>
    <recommendedName>
        <fullName evidence="3">BTB domain-containing protein</fullName>
    </recommendedName>
</protein>
<dbReference type="CDD" id="cd18316">
    <property type="entry name" value="BTB_POZ_KCTD-like"/>
    <property type="match status" value="1"/>
</dbReference>
<dbReference type="Gene3D" id="3.30.710.10">
    <property type="entry name" value="Potassium Channel Kv1.1, Chain A"/>
    <property type="match status" value="1"/>
</dbReference>
<sequence>MPPFTQSGPISNGFPLTNQKINHQNHHPSTNIITIDVGGQLFQTTKQTLTLGGSNTLLSNIFDSSEPDSINNIPFIDRDPELFSILLSLLRTGNLPSKAKAFDIQDIIFEAEFYGISDLLVQSQSNPSQFEAFDLEKSVILPLSGRDSPSAIATTPNGSVHVSHGSKITSFDWSLQRKSTTLTSFTAIDSLLALSPNVVAAGATDFSGLQILDLDLGFVRETLNWENATKSSSTVQAIGISPELLFTSFESGRRNSNSIMVYDLNSFKVVTKIAQNEIFGANLDSAIPSTKLSWVPSLNLLMASGSHSSPSGVSGNIKFWDIRSGNAVWEIKESADCFSDIAVSDTLSAVFKIGINSGEVSYIDLRNFGSDNSWSYLGDTRKLNNDKKVKEGFGCTIETHGNQVFCGKQGNLELWSEVLMGSSNNVKDRIFRKNALGRVKDLGGNRITNMGFGGNKMFVARKDQQCIEVWQSSTRRF</sequence>
<dbReference type="InterPro" id="IPR011333">
    <property type="entry name" value="SKP1/BTB/POZ_sf"/>
</dbReference>
<dbReference type="AlphaFoldDB" id="A0AAP0D810"/>
<dbReference type="PANTHER" id="PTHR11145">
    <property type="entry name" value="BTB/POZ DOMAIN-CONTAINING ADAPTER FOR CUL3-MEDIATED RHOA DEGRADATION PROTEIN FAMILY MEMBER"/>
    <property type="match status" value="1"/>
</dbReference>